<dbReference type="Proteomes" id="UP000319353">
    <property type="component" value="Unassembled WGS sequence"/>
</dbReference>
<feature type="chain" id="PRO_5022183708" description="Carbohydrate ABC transporter substrate-binding protein" evidence="1">
    <location>
        <begin position="28"/>
        <end position="88"/>
    </location>
</feature>
<accession>A0A537L3Q4</accession>
<dbReference type="Gene3D" id="3.40.190.10">
    <property type="entry name" value="Periplasmic binding protein-like II"/>
    <property type="match status" value="1"/>
</dbReference>
<evidence type="ECO:0000313" key="2">
    <source>
        <dbReference type="EMBL" id="TMJ02638.1"/>
    </source>
</evidence>
<protein>
    <recommendedName>
        <fullName evidence="4">Carbohydrate ABC transporter substrate-binding protein</fullName>
    </recommendedName>
</protein>
<name>A0A537L3Q4_9BACT</name>
<evidence type="ECO:0000256" key="1">
    <source>
        <dbReference type="SAM" id="SignalP"/>
    </source>
</evidence>
<organism evidence="2 3">
    <name type="scientific">Candidatus Segetimicrobium genomatis</name>
    <dbReference type="NCBI Taxonomy" id="2569760"/>
    <lineage>
        <taxon>Bacteria</taxon>
        <taxon>Bacillati</taxon>
        <taxon>Candidatus Sysuimicrobiota</taxon>
        <taxon>Candidatus Sysuimicrobiia</taxon>
        <taxon>Candidatus Sysuimicrobiales</taxon>
        <taxon>Candidatus Segetimicrobiaceae</taxon>
        <taxon>Candidatus Segetimicrobium</taxon>
    </lineage>
</organism>
<dbReference type="EMBL" id="VBAL01000077">
    <property type="protein sequence ID" value="TMJ02638.1"/>
    <property type="molecule type" value="Genomic_DNA"/>
</dbReference>
<evidence type="ECO:0000313" key="3">
    <source>
        <dbReference type="Proteomes" id="UP000319353"/>
    </source>
</evidence>
<proteinExistence type="predicted"/>
<evidence type="ECO:0008006" key="4">
    <source>
        <dbReference type="Google" id="ProtNLM"/>
    </source>
</evidence>
<gene>
    <name evidence="2" type="ORF">E6H01_06500</name>
</gene>
<reference evidence="2 3" key="1">
    <citation type="journal article" date="2019" name="Nat. Microbiol.">
        <title>Mediterranean grassland soil C-N compound turnover is dependent on rainfall and depth, and is mediated by genomically divergent microorganisms.</title>
        <authorList>
            <person name="Diamond S."/>
            <person name="Andeer P.F."/>
            <person name="Li Z."/>
            <person name="Crits-Christoph A."/>
            <person name="Burstein D."/>
            <person name="Anantharaman K."/>
            <person name="Lane K.R."/>
            <person name="Thomas B.C."/>
            <person name="Pan C."/>
            <person name="Northen T.R."/>
            <person name="Banfield J.F."/>
        </authorList>
    </citation>
    <scope>NUCLEOTIDE SEQUENCE [LARGE SCALE GENOMIC DNA]</scope>
    <source>
        <strain evidence="2">NP_4</strain>
    </source>
</reference>
<feature type="non-terminal residue" evidence="2">
    <location>
        <position position="88"/>
    </location>
</feature>
<comment type="caution">
    <text evidence="2">The sequence shown here is derived from an EMBL/GenBank/DDBJ whole genome shotgun (WGS) entry which is preliminary data.</text>
</comment>
<keyword evidence="1" id="KW-0732">Signal</keyword>
<sequence length="88" mass="9792">MTVRHVRMRWLVITLAAILIATPALYAADQQQLLIYHWWTAGGERQAMQVIFDWFTKKNPTTKIVDNPVAGGGGITLKTVLLGMLAAK</sequence>
<feature type="signal peptide" evidence="1">
    <location>
        <begin position="1"/>
        <end position="27"/>
    </location>
</feature>
<dbReference type="AlphaFoldDB" id="A0A537L3Q4"/>